<dbReference type="GO" id="GO:0008757">
    <property type="term" value="F:S-adenosylmethionine-dependent methyltransferase activity"/>
    <property type="evidence" value="ECO:0007669"/>
    <property type="project" value="InterPro"/>
</dbReference>
<dbReference type="Pfam" id="PF08241">
    <property type="entry name" value="Methyltransf_11"/>
    <property type="match status" value="1"/>
</dbReference>
<dbReference type="AlphaFoldDB" id="A0A6I4VRB8"/>
<dbReference type="PANTHER" id="PTHR43591">
    <property type="entry name" value="METHYLTRANSFERASE"/>
    <property type="match status" value="1"/>
</dbReference>
<organism evidence="2 3">
    <name type="scientific">Shimazuella alba</name>
    <dbReference type="NCBI Taxonomy" id="2690964"/>
    <lineage>
        <taxon>Bacteria</taxon>
        <taxon>Bacillati</taxon>
        <taxon>Bacillota</taxon>
        <taxon>Bacilli</taxon>
        <taxon>Bacillales</taxon>
        <taxon>Thermoactinomycetaceae</taxon>
        <taxon>Shimazuella</taxon>
    </lineage>
</organism>
<evidence type="ECO:0000313" key="3">
    <source>
        <dbReference type="Proteomes" id="UP000430692"/>
    </source>
</evidence>
<proteinExistence type="predicted"/>
<dbReference type="GO" id="GO:0032259">
    <property type="term" value="P:methylation"/>
    <property type="evidence" value="ECO:0007669"/>
    <property type="project" value="UniProtKB-KW"/>
</dbReference>
<dbReference type="CDD" id="cd02440">
    <property type="entry name" value="AdoMet_MTases"/>
    <property type="match status" value="1"/>
</dbReference>
<dbReference type="EMBL" id="WUUL01000002">
    <property type="protein sequence ID" value="MXQ52968.1"/>
    <property type="molecule type" value="Genomic_DNA"/>
</dbReference>
<dbReference type="Proteomes" id="UP000430692">
    <property type="component" value="Unassembled WGS sequence"/>
</dbReference>
<keyword evidence="2" id="KW-0489">Methyltransferase</keyword>
<gene>
    <name evidence="2" type="ORF">GSM42_04310</name>
</gene>
<evidence type="ECO:0000313" key="2">
    <source>
        <dbReference type="EMBL" id="MXQ52968.1"/>
    </source>
</evidence>
<dbReference type="SUPFAM" id="SSF53335">
    <property type="entry name" value="S-adenosyl-L-methionine-dependent methyltransferases"/>
    <property type="match status" value="1"/>
</dbReference>
<reference evidence="2 3" key="1">
    <citation type="submission" date="2019-12" db="EMBL/GenBank/DDBJ databases">
        <title>Whole-genome analyses of novel actinobacteria.</title>
        <authorList>
            <person name="Sahin N."/>
            <person name="Saygin H."/>
        </authorList>
    </citation>
    <scope>NUCLEOTIDE SEQUENCE [LARGE SCALE GENOMIC DNA]</scope>
    <source>
        <strain evidence="2 3">KC615</strain>
    </source>
</reference>
<comment type="caution">
    <text evidence="2">The sequence shown here is derived from an EMBL/GenBank/DDBJ whole genome shotgun (WGS) entry which is preliminary data.</text>
</comment>
<dbReference type="Gene3D" id="3.40.50.150">
    <property type="entry name" value="Vaccinia Virus protein VP39"/>
    <property type="match status" value="1"/>
</dbReference>
<protein>
    <submittedName>
        <fullName evidence="2">Methyltransferase domain-containing protein</fullName>
    </submittedName>
</protein>
<sequence>MNKKISAAEQFAKNAEQYRDEAVFAKGKDLDWMREAVQLPRIQTLLDIGSGAGHTAIAFSDLAEQCIGIDVTPQMVDVANQFSAGQGISNVQFQVGDVENLPFADESFCVVTCRLAAHHFPDVEQAMKEIKRVLKPEGVFLLVDHYAPEEKALDEFINLIDQTRDPSHIREYSLTEWHAFFTKNELSYEEIKKWDLTIPFDNWVSRSNTPEERKNQLQQYFQTASPVAKDTFHIKYKEDGVVESFCLKSILVCGRRKKEKR</sequence>
<keyword evidence="2" id="KW-0808">Transferase</keyword>
<accession>A0A6I4VRB8</accession>
<dbReference type="InterPro" id="IPR013216">
    <property type="entry name" value="Methyltransf_11"/>
</dbReference>
<evidence type="ECO:0000259" key="1">
    <source>
        <dbReference type="Pfam" id="PF08241"/>
    </source>
</evidence>
<keyword evidence="3" id="KW-1185">Reference proteome</keyword>
<dbReference type="InterPro" id="IPR029063">
    <property type="entry name" value="SAM-dependent_MTases_sf"/>
</dbReference>
<name>A0A6I4VRB8_9BACL</name>
<feature type="domain" description="Methyltransferase type 11" evidence="1">
    <location>
        <begin position="46"/>
        <end position="141"/>
    </location>
</feature>